<proteinExistence type="predicted"/>
<protein>
    <submittedName>
        <fullName evidence="2">Uncharacterized protein</fullName>
    </submittedName>
</protein>
<feature type="region of interest" description="Disordered" evidence="1">
    <location>
        <begin position="62"/>
        <end position="87"/>
    </location>
</feature>
<evidence type="ECO:0000313" key="2">
    <source>
        <dbReference type="EMBL" id="QZE59316.1"/>
    </source>
</evidence>
<gene>
    <name evidence="2" type="ORF">pEaSNUABM2_00072</name>
</gene>
<keyword evidence="3" id="KW-1185">Reference proteome</keyword>
<dbReference type="EMBL" id="MZ443786">
    <property type="protein sequence ID" value="QZE59316.1"/>
    <property type="molecule type" value="Genomic_DNA"/>
</dbReference>
<reference evidence="2 3" key="1">
    <citation type="submission" date="2021-06" db="EMBL/GenBank/DDBJ databases">
        <title>Complete genome sequence of Erwinia phage pEa_SNUABM_2.</title>
        <authorList>
            <person name="Kim S.G."/>
            <person name="Park S.C."/>
        </authorList>
    </citation>
    <scope>NUCLEOTIDE SEQUENCE [LARGE SCALE GENOMIC DNA]</scope>
</reference>
<evidence type="ECO:0000313" key="3">
    <source>
        <dbReference type="Proteomes" id="UP000827974"/>
    </source>
</evidence>
<name>A0AAE7XMP0_9CAUD</name>
<dbReference type="Proteomes" id="UP000827974">
    <property type="component" value="Segment"/>
</dbReference>
<sequence>MIDFENTVIRFDEERRPYYTARGAKGKFERVYLNDAEQQAHKEHEAAKRDRLNSAAVAPARGFHQSTSDGDFGQSGPGPCPEGTIAEEEPDEVDMPTPLELMEVPQSPARTLASRSVTLINSMSDLSGALYAFGVIDNNHVGNLTHFIHQQVKNGECDEDADNGLVSAYAFTNRIAANLYHTYNDERSYSPMFVVAEHVTPVVTLLQYLMGIAFPNGDMAQRAQQQGLMYRKNDDLRSLIEDLQTVYNNIQADLGYAGETFVGEVPAEIGGDLVLVEGLSKIGLVRAADEMVQYLINRTDTLVSMLNAEM</sequence>
<organism evidence="2 3">
    <name type="scientific">Erwinia phage pEa_SNUABM_2</name>
    <dbReference type="NCBI Taxonomy" id="2869547"/>
    <lineage>
        <taxon>Viruses</taxon>
        <taxon>Duplodnaviria</taxon>
        <taxon>Heunggongvirae</taxon>
        <taxon>Uroviricota</taxon>
        <taxon>Caudoviricetes</taxon>
        <taxon>Alexandravirus</taxon>
        <taxon>Alexandravirus SNUABM2</taxon>
    </lineage>
</organism>
<accession>A0AAE7XMP0</accession>
<evidence type="ECO:0000256" key="1">
    <source>
        <dbReference type="SAM" id="MobiDB-lite"/>
    </source>
</evidence>